<feature type="transmembrane region" description="Helical" evidence="1">
    <location>
        <begin position="12"/>
        <end position="32"/>
    </location>
</feature>
<organism evidence="2 3">
    <name type="scientific">Cyprinus carpio</name>
    <name type="common">Common carp</name>
    <dbReference type="NCBI Taxonomy" id="7962"/>
    <lineage>
        <taxon>Eukaryota</taxon>
        <taxon>Metazoa</taxon>
        <taxon>Chordata</taxon>
        <taxon>Craniata</taxon>
        <taxon>Vertebrata</taxon>
        <taxon>Euteleostomi</taxon>
        <taxon>Actinopterygii</taxon>
        <taxon>Neopterygii</taxon>
        <taxon>Teleostei</taxon>
        <taxon>Ostariophysi</taxon>
        <taxon>Cypriniformes</taxon>
        <taxon>Cyprinidae</taxon>
        <taxon>Cyprininae</taxon>
        <taxon>Cyprinus</taxon>
    </lineage>
</organism>
<name>A0A8C2FQX6_CYPCA</name>
<protein>
    <submittedName>
        <fullName evidence="2">Uncharacterized protein</fullName>
    </submittedName>
</protein>
<dbReference type="Proteomes" id="UP000694701">
    <property type="component" value="Unplaced"/>
</dbReference>
<accession>A0A8C2FQX6</accession>
<evidence type="ECO:0000313" key="2">
    <source>
        <dbReference type="Ensembl" id="ENSCCRP00020058863.1"/>
    </source>
</evidence>
<keyword evidence="1" id="KW-1133">Transmembrane helix</keyword>
<dbReference type="PANTHER" id="PTHR21041">
    <property type="entry name" value="DENDRITIC CELL-SPECIFIC TRANSMEMBRANE PROTEIN"/>
    <property type="match status" value="1"/>
</dbReference>
<dbReference type="PANTHER" id="PTHR21041:SF17">
    <property type="entry name" value="E3 UBIQUITIN-PROTEIN LIGASE DCST1"/>
    <property type="match status" value="1"/>
</dbReference>
<dbReference type="Ensembl" id="ENSCCRT00020064872.1">
    <property type="protein sequence ID" value="ENSCCRP00020058863.1"/>
    <property type="gene ID" value="ENSCCRG00020027925.1"/>
</dbReference>
<sequence>MQNITMTTVQRVVVGCVFVSLCSLGGMFSSLFRCSILLMFPSMIGSQGRTFLMVYVLHGLYQGPIANIQRNVQDVASSMGCNIDLQITHSKVMWRMLTEPYVQVVQEIVVSPDSNVHFVSYF</sequence>
<proteinExistence type="predicted"/>
<keyword evidence="1" id="KW-0472">Membrane</keyword>
<dbReference type="InterPro" id="IPR051856">
    <property type="entry name" value="CSR-E3_Ligase_Protein"/>
</dbReference>
<dbReference type="AlphaFoldDB" id="A0A8C2FQX6"/>
<keyword evidence="1" id="KW-0812">Transmembrane</keyword>
<evidence type="ECO:0000256" key="1">
    <source>
        <dbReference type="SAM" id="Phobius"/>
    </source>
</evidence>
<reference evidence="2" key="1">
    <citation type="submission" date="2025-08" db="UniProtKB">
        <authorList>
            <consortium name="Ensembl"/>
        </authorList>
    </citation>
    <scope>IDENTIFICATION</scope>
</reference>
<evidence type="ECO:0000313" key="3">
    <source>
        <dbReference type="Proteomes" id="UP000694701"/>
    </source>
</evidence>